<evidence type="ECO:0000313" key="26">
    <source>
        <dbReference type="Proteomes" id="UP000192276"/>
    </source>
</evidence>
<feature type="transmembrane region" description="Helical" evidence="24">
    <location>
        <begin position="123"/>
        <end position="146"/>
    </location>
</feature>
<comment type="subcellular location">
    <subcellularLocation>
        <location evidence="2">Cell membrane</location>
        <topology evidence="2">Multi-pass membrane protein</topology>
    </subcellularLocation>
</comment>
<evidence type="ECO:0000256" key="17">
    <source>
        <dbReference type="ARBA" id="ARBA00023264"/>
    </source>
</evidence>
<keyword evidence="16" id="KW-0594">Phospholipid biosynthesis</keyword>
<evidence type="ECO:0000256" key="22">
    <source>
        <dbReference type="ARBA" id="ARBA00032743"/>
    </source>
</evidence>
<evidence type="ECO:0000256" key="20">
    <source>
        <dbReference type="ARBA" id="ARBA00032253"/>
    </source>
</evidence>
<evidence type="ECO:0000256" key="18">
    <source>
        <dbReference type="ARBA" id="ARBA00029893"/>
    </source>
</evidence>
<sequence>MALNVQTFKTRSLTAVVFVVVMLTGLLWSHWSFFILFSIIHFGCWTEYQKLIGLIDPDYNTITPFHKYGVKLAGWCIMLYFTGDQIALFGMHLHEIGWWLGLLFFFILPIVELLFAREIKPKNIAYSALGLLYISVAWGLMMSLRSSFIPPIKDSLSLSPDSWGKVIPIGLICSIWINDTMAYIVGSLIGKTPFSKISPKKTWEGTVGGAILCIVVIALLGYFTAPANGYHVMHWIAIAAIAAVVGTVGDLLESKLKRVADVKDSGHIMPGHGGFLDRFDSLLLAIPFVWLYIQLALK</sequence>
<feature type="transmembrane region" description="Helical" evidence="24">
    <location>
        <begin position="166"/>
        <end position="190"/>
    </location>
</feature>
<feature type="transmembrane region" description="Helical" evidence="24">
    <location>
        <begin position="235"/>
        <end position="254"/>
    </location>
</feature>
<organism evidence="25 26">
    <name type="scientific">Niastella populi</name>
    <dbReference type="NCBI Taxonomy" id="550983"/>
    <lineage>
        <taxon>Bacteria</taxon>
        <taxon>Pseudomonadati</taxon>
        <taxon>Bacteroidota</taxon>
        <taxon>Chitinophagia</taxon>
        <taxon>Chitinophagales</taxon>
        <taxon>Chitinophagaceae</taxon>
        <taxon>Niastella</taxon>
    </lineage>
</organism>
<feature type="transmembrane region" description="Helical" evidence="24">
    <location>
        <begin position="202"/>
        <end position="223"/>
    </location>
</feature>
<evidence type="ECO:0000256" key="12">
    <source>
        <dbReference type="ARBA" id="ARBA00022695"/>
    </source>
</evidence>
<evidence type="ECO:0000256" key="11">
    <source>
        <dbReference type="ARBA" id="ARBA00022692"/>
    </source>
</evidence>
<dbReference type="RefSeq" id="WP_081159959.1">
    <property type="nucleotide sequence ID" value="NZ_LWBP01000002.1"/>
</dbReference>
<evidence type="ECO:0000256" key="6">
    <source>
        <dbReference type="ARBA" id="ARBA00012487"/>
    </source>
</evidence>
<dbReference type="GO" id="GO:0005886">
    <property type="term" value="C:plasma membrane"/>
    <property type="evidence" value="ECO:0007669"/>
    <property type="project" value="UniProtKB-SubCell"/>
</dbReference>
<evidence type="ECO:0000256" key="10">
    <source>
        <dbReference type="ARBA" id="ARBA00022679"/>
    </source>
</evidence>
<dbReference type="OrthoDB" id="9799199at2"/>
<protein>
    <recommendedName>
        <fullName evidence="7">Phosphatidate cytidylyltransferase</fullName>
        <ecNumber evidence="6">2.7.7.41</ecNumber>
    </recommendedName>
    <alternativeName>
        <fullName evidence="20">CDP-DAG synthase</fullName>
    </alternativeName>
    <alternativeName>
        <fullName evidence="22">CDP-DG synthase</fullName>
    </alternativeName>
    <alternativeName>
        <fullName evidence="18">CDP-diacylglycerol synthase</fullName>
    </alternativeName>
    <alternativeName>
        <fullName evidence="21">CDP-diglyceride pyrophosphorylase</fullName>
    </alternativeName>
    <alternativeName>
        <fullName evidence="23">CDP-diglyceride synthase</fullName>
    </alternativeName>
    <alternativeName>
        <fullName evidence="19">CTP:phosphatidate cytidylyltransferase</fullName>
    </alternativeName>
</protein>
<keyword evidence="10 25" id="KW-0808">Transferase</keyword>
<feature type="transmembrane region" description="Helical" evidence="24">
    <location>
        <begin position="12"/>
        <end position="40"/>
    </location>
</feature>
<name>A0A1V9GBY7_9BACT</name>
<keyword evidence="26" id="KW-1185">Reference proteome</keyword>
<evidence type="ECO:0000256" key="19">
    <source>
        <dbReference type="ARBA" id="ARBA00031825"/>
    </source>
</evidence>
<evidence type="ECO:0000256" key="4">
    <source>
        <dbReference type="ARBA" id="ARBA00005189"/>
    </source>
</evidence>
<keyword evidence="11 24" id="KW-0812">Transmembrane</keyword>
<evidence type="ECO:0000256" key="5">
    <source>
        <dbReference type="ARBA" id="ARBA00010185"/>
    </source>
</evidence>
<evidence type="ECO:0000256" key="3">
    <source>
        <dbReference type="ARBA" id="ARBA00005119"/>
    </source>
</evidence>
<feature type="transmembrane region" description="Helical" evidence="24">
    <location>
        <begin position="96"/>
        <end position="116"/>
    </location>
</feature>
<keyword evidence="13 24" id="KW-1133">Transmembrane helix</keyword>
<keyword evidence="8" id="KW-1003">Cell membrane</keyword>
<keyword evidence="12 25" id="KW-0548">Nucleotidyltransferase</keyword>
<evidence type="ECO:0000256" key="2">
    <source>
        <dbReference type="ARBA" id="ARBA00004651"/>
    </source>
</evidence>
<keyword evidence="15 24" id="KW-0472">Membrane</keyword>
<dbReference type="Proteomes" id="UP000192276">
    <property type="component" value="Unassembled WGS sequence"/>
</dbReference>
<comment type="similarity">
    <text evidence="5">Belongs to the CDS family.</text>
</comment>
<dbReference type="AlphaFoldDB" id="A0A1V9GBY7"/>
<dbReference type="GO" id="GO:0004605">
    <property type="term" value="F:phosphatidate cytidylyltransferase activity"/>
    <property type="evidence" value="ECO:0007669"/>
    <property type="project" value="UniProtKB-EC"/>
</dbReference>
<evidence type="ECO:0000256" key="7">
    <source>
        <dbReference type="ARBA" id="ARBA00019373"/>
    </source>
</evidence>
<comment type="pathway">
    <text evidence="4">Lipid metabolism.</text>
</comment>
<dbReference type="GO" id="GO:0016024">
    <property type="term" value="P:CDP-diacylglycerol biosynthetic process"/>
    <property type="evidence" value="ECO:0007669"/>
    <property type="project" value="TreeGrafter"/>
</dbReference>
<reference evidence="26" key="1">
    <citation type="submission" date="2016-04" db="EMBL/GenBank/DDBJ databases">
        <authorList>
            <person name="Chen L."/>
            <person name="Zhuang W."/>
            <person name="Wang G."/>
        </authorList>
    </citation>
    <scope>NUCLEOTIDE SEQUENCE [LARGE SCALE GENOMIC DNA]</scope>
    <source>
        <strain evidence="26">208</strain>
    </source>
</reference>
<evidence type="ECO:0000256" key="16">
    <source>
        <dbReference type="ARBA" id="ARBA00023209"/>
    </source>
</evidence>
<evidence type="ECO:0000256" key="14">
    <source>
        <dbReference type="ARBA" id="ARBA00023098"/>
    </source>
</evidence>
<evidence type="ECO:0000256" key="24">
    <source>
        <dbReference type="SAM" id="Phobius"/>
    </source>
</evidence>
<evidence type="ECO:0000256" key="1">
    <source>
        <dbReference type="ARBA" id="ARBA00001698"/>
    </source>
</evidence>
<dbReference type="PANTHER" id="PTHR46382:SF1">
    <property type="entry name" value="PHOSPHATIDATE CYTIDYLYLTRANSFERASE"/>
    <property type="match status" value="1"/>
</dbReference>
<dbReference type="Pfam" id="PF01148">
    <property type="entry name" value="CTP_transf_1"/>
    <property type="match status" value="1"/>
</dbReference>
<dbReference type="EMBL" id="LWBP01000002">
    <property type="protein sequence ID" value="OQP67956.1"/>
    <property type="molecule type" value="Genomic_DNA"/>
</dbReference>
<keyword evidence="9" id="KW-0444">Lipid biosynthesis</keyword>
<evidence type="ECO:0000256" key="15">
    <source>
        <dbReference type="ARBA" id="ARBA00023136"/>
    </source>
</evidence>
<evidence type="ECO:0000256" key="13">
    <source>
        <dbReference type="ARBA" id="ARBA00022989"/>
    </source>
</evidence>
<keyword evidence="17" id="KW-1208">Phospholipid metabolism</keyword>
<comment type="pathway">
    <text evidence="3">Phospholipid metabolism; CDP-diacylglycerol biosynthesis; CDP-diacylglycerol from sn-glycerol 3-phosphate: step 3/3.</text>
</comment>
<gene>
    <name evidence="25" type="ORF">A4R26_10675</name>
</gene>
<evidence type="ECO:0000256" key="8">
    <source>
        <dbReference type="ARBA" id="ARBA00022475"/>
    </source>
</evidence>
<dbReference type="STRING" id="550983.A4R26_10675"/>
<comment type="caution">
    <text evidence="25">The sequence shown here is derived from an EMBL/GenBank/DDBJ whole genome shotgun (WGS) entry which is preliminary data.</text>
</comment>
<evidence type="ECO:0000256" key="21">
    <source>
        <dbReference type="ARBA" id="ARBA00032396"/>
    </source>
</evidence>
<proteinExistence type="inferred from homology"/>
<dbReference type="PANTHER" id="PTHR46382">
    <property type="entry name" value="PHOSPHATIDATE CYTIDYLYLTRANSFERASE"/>
    <property type="match status" value="1"/>
</dbReference>
<evidence type="ECO:0000256" key="9">
    <source>
        <dbReference type="ARBA" id="ARBA00022516"/>
    </source>
</evidence>
<keyword evidence="14" id="KW-0443">Lipid metabolism</keyword>
<comment type="catalytic activity">
    <reaction evidence="1">
        <text>a 1,2-diacyl-sn-glycero-3-phosphate + CTP + H(+) = a CDP-1,2-diacyl-sn-glycerol + diphosphate</text>
        <dbReference type="Rhea" id="RHEA:16229"/>
        <dbReference type="ChEBI" id="CHEBI:15378"/>
        <dbReference type="ChEBI" id="CHEBI:33019"/>
        <dbReference type="ChEBI" id="CHEBI:37563"/>
        <dbReference type="ChEBI" id="CHEBI:58332"/>
        <dbReference type="ChEBI" id="CHEBI:58608"/>
        <dbReference type="EC" id="2.7.7.41"/>
    </reaction>
</comment>
<accession>A0A1V9GBY7</accession>
<evidence type="ECO:0000313" key="25">
    <source>
        <dbReference type="EMBL" id="OQP67956.1"/>
    </source>
</evidence>
<evidence type="ECO:0000256" key="23">
    <source>
        <dbReference type="ARBA" id="ARBA00033406"/>
    </source>
</evidence>
<dbReference type="EC" id="2.7.7.41" evidence="6"/>